<proteinExistence type="predicted"/>
<dbReference type="AlphaFoldDB" id="A0A9P2VMG8"/>
<evidence type="ECO:0000313" key="2">
    <source>
        <dbReference type="Proteomes" id="UP000824725"/>
    </source>
</evidence>
<feature type="non-terminal residue" evidence="1">
    <location>
        <position position="106"/>
    </location>
</feature>
<dbReference type="Proteomes" id="UP000824725">
    <property type="component" value="Unassembled WGS sequence"/>
</dbReference>
<accession>A0A9P2VMG8</accession>
<organism evidence="1 2">
    <name type="scientific">Escherichia coli O157</name>
    <dbReference type="NCBI Taxonomy" id="1045010"/>
    <lineage>
        <taxon>Bacteria</taxon>
        <taxon>Pseudomonadati</taxon>
        <taxon>Pseudomonadota</taxon>
        <taxon>Gammaproteobacteria</taxon>
        <taxon>Enterobacterales</taxon>
        <taxon>Enterobacteriaceae</taxon>
        <taxon>Escherichia</taxon>
    </lineage>
</organism>
<evidence type="ECO:0000313" key="1">
    <source>
        <dbReference type="EMBL" id="EIA9702281.1"/>
    </source>
</evidence>
<protein>
    <submittedName>
        <fullName evidence="1">T3SS effector NleG</fullName>
    </submittedName>
</protein>
<dbReference type="EMBL" id="ABCGCG010000111">
    <property type="protein sequence ID" value="EIA9702281.1"/>
    <property type="molecule type" value="Genomic_DNA"/>
</dbReference>
<gene>
    <name evidence="1" type="ORF">K7324_005219</name>
</gene>
<reference evidence="1" key="1">
    <citation type="submission" date="2021-09" db="EMBL/GenBank/DDBJ databases">
        <authorList>
            <consortium name="GenomeTrakr network: Whole genome sequencing for foodborne pathogen traceback"/>
        </authorList>
    </citation>
    <scope>NUCLEOTIDE SEQUENCE</scope>
    <source>
        <strain evidence="1">RM4887</strain>
    </source>
</reference>
<sequence>MPVDLTPYILSGVSFLSDIPQETLSEIRNQTIRGEAQIRLGELMVSIRPMQVNGYFMGSLNQDGLSNDNIQIGLQYIEHIERTLNHGSLTSREVTVLREIEMLENM</sequence>
<comment type="caution">
    <text evidence="1">The sequence shown here is derived from an EMBL/GenBank/DDBJ whole genome shotgun (WGS) entry which is preliminary data.</text>
</comment>
<name>A0A9P2VMG8_ECOLX</name>